<keyword evidence="1" id="KW-0175">Coiled coil</keyword>
<evidence type="ECO:0000256" key="1">
    <source>
        <dbReference type="SAM" id="Coils"/>
    </source>
</evidence>
<name>A0A0F7U8L5_NEOCL</name>
<accession>A0A0F7U8L5</accession>
<evidence type="ECO:0000313" key="2">
    <source>
        <dbReference type="EMBL" id="CEL66239.1"/>
    </source>
</evidence>
<protein>
    <recommendedName>
        <fullName evidence="3">Coiled-coil domain-containing protein 153</fullName>
    </recommendedName>
</protein>
<organism evidence="2">
    <name type="scientific">Neospora caninum (strain Liverpool)</name>
    <dbReference type="NCBI Taxonomy" id="572307"/>
    <lineage>
        <taxon>Eukaryota</taxon>
        <taxon>Sar</taxon>
        <taxon>Alveolata</taxon>
        <taxon>Apicomplexa</taxon>
        <taxon>Conoidasida</taxon>
        <taxon>Coccidia</taxon>
        <taxon>Eucoccidiorida</taxon>
        <taxon>Eimeriorina</taxon>
        <taxon>Sarcocystidae</taxon>
        <taxon>Neospora</taxon>
    </lineage>
</organism>
<evidence type="ECO:0008006" key="3">
    <source>
        <dbReference type="Google" id="ProtNLM"/>
    </source>
</evidence>
<proteinExistence type="predicted"/>
<feature type="coiled-coil region" evidence="1">
    <location>
        <begin position="22"/>
        <end position="152"/>
    </location>
</feature>
<gene>
    <name evidence="2" type="ORF">BN1204_020585</name>
</gene>
<reference evidence="2" key="1">
    <citation type="journal article" date="2015" name="PLoS ONE">
        <title>Comprehensive Evaluation of Toxoplasma gondii VEG and Neospora caninum LIV Genomes with Tachyzoite Stage Transcriptome and Proteome Defines Novel Transcript Features.</title>
        <authorList>
            <person name="Ramaprasad A."/>
            <person name="Mourier T."/>
            <person name="Naeem R."/>
            <person name="Malas T.B."/>
            <person name="Moussa E."/>
            <person name="Panigrahi A."/>
            <person name="Vermont S.J."/>
            <person name="Otto T.D."/>
            <person name="Wastling J."/>
            <person name="Pain A."/>
        </authorList>
    </citation>
    <scope>NUCLEOTIDE SEQUENCE</scope>
    <source>
        <strain evidence="2">Liverpool</strain>
    </source>
</reference>
<dbReference type="EMBL" id="LN714481">
    <property type="protein sequence ID" value="CEL66239.1"/>
    <property type="molecule type" value="Genomic_DNA"/>
</dbReference>
<dbReference type="AlphaFoldDB" id="A0A0F7U8L5"/>
<sequence length="192" mass="22619">MSAKPQAKKKKDDEERNYELENEMMRRRIQTVREMIAAKEKRMEESEQRIRKLKDKYTRINNAFQAEAAKAEPGYQELQQRYADMHTNYQRILEGIREQVANAQRENELLEKEIVTTGLHKDQVIEGKRAMMKRLEREMEAMALEFSEILMETADKMTESITVSHSTWESNNGQLPLINRLQDFSLVDPPAL</sequence>